<name>W2T5K9_NECAM</name>
<dbReference type="OrthoDB" id="3366231at2759"/>
<evidence type="ECO:0000313" key="1">
    <source>
        <dbReference type="EMBL" id="ETN77285.1"/>
    </source>
</evidence>
<evidence type="ECO:0000313" key="2">
    <source>
        <dbReference type="Proteomes" id="UP000053676"/>
    </source>
</evidence>
<keyword evidence="2" id="KW-1185">Reference proteome</keyword>
<dbReference type="OMA" id="NDNHEHR"/>
<organism evidence="1 2">
    <name type="scientific">Necator americanus</name>
    <name type="common">Human hookworm</name>
    <dbReference type="NCBI Taxonomy" id="51031"/>
    <lineage>
        <taxon>Eukaryota</taxon>
        <taxon>Metazoa</taxon>
        <taxon>Ecdysozoa</taxon>
        <taxon>Nematoda</taxon>
        <taxon>Chromadorea</taxon>
        <taxon>Rhabditida</taxon>
        <taxon>Rhabditina</taxon>
        <taxon>Rhabditomorpha</taxon>
        <taxon>Strongyloidea</taxon>
        <taxon>Ancylostomatidae</taxon>
        <taxon>Bunostominae</taxon>
        <taxon>Necator</taxon>
    </lineage>
</organism>
<gene>
    <name evidence="1" type="ORF">NECAME_11158</name>
</gene>
<proteinExistence type="predicted"/>
<protein>
    <submittedName>
        <fullName evidence="1">Uncharacterized protein</fullName>
    </submittedName>
</protein>
<reference evidence="2" key="1">
    <citation type="journal article" date="2014" name="Nat. Genet.">
        <title>Genome of the human hookworm Necator americanus.</title>
        <authorList>
            <person name="Tang Y.T."/>
            <person name="Gao X."/>
            <person name="Rosa B.A."/>
            <person name="Abubucker S."/>
            <person name="Hallsworth-Pepin K."/>
            <person name="Martin J."/>
            <person name="Tyagi R."/>
            <person name="Heizer E."/>
            <person name="Zhang X."/>
            <person name="Bhonagiri-Palsikar V."/>
            <person name="Minx P."/>
            <person name="Warren W.C."/>
            <person name="Wang Q."/>
            <person name="Zhan B."/>
            <person name="Hotez P.J."/>
            <person name="Sternberg P.W."/>
            <person name="Dougall A."/>
            <person name="Gaze S.T."/>
            <person name="Mulvenna J."/>
            <person name="Sotillo J."/>
            <person name="Ranganathan S."/>
            <person name="Rabelo E.M."/>
            <person name="Wilson R.K."/>
            <person name="Felgner P.L."/>
            <person name="Bethony J."/>
            <person name="Hawdon J.M."/>
            <person name="Gasser R.B."/>
            <person name="Loukas A."/>
            <person name="Mitreva M."/>
        </authorList>
    </citation>
    <scope>NUCLEOTIDE SEQUENCE [LARGE SCALE GENOMIC DNA]</scope>
</reference>
<sequence>MQRLNDNHEHRTQRLHADVERQRRHALLETIGLALRTRTAETEYLGKMNCRCVNGGARRFSFKVKQQHPGTFSDCCNYGRFVLDLLNNFPEHLMQLFLRGFTDPEHRELQKNFLGSYKEL</sequence>
<dbReference type="Proteomes" id="UP000053676">
    <property type="component" value="Unassembled WGS sequence"/>
</dbReference>
<dbReference type="AlphaFoldDB" id="W2T5K9"/>
<dbReference type="EMBL" id="KI660180">
    <property type="protein sequence ID" value="ETN77285.1"/>
    <property type="molecule type" value="Genomic_DNA"/>
</dbReference>
<dbReference type="KEGG" id="nai:NECAME_11158"/>
<accession>W2T5K9</accession>